<proteinExistence type="predicted"/>
<dbReference type="Proteomes" id="UP001341840">
    <property type="component" value="Unassembled WGS sequence"/>
</dbReference>
<feature type="region of interest" description="Disordered" evidence="1">
    <location>
        <begin position="1"/>
        <end position="20"/>
    </location>
</feature>
<comment type="caution">
    <text evidence="2">The sequence shown here is derived from an EMBL/GenBank/DDBJ whole genome shotgun (WGS) entry which is preliminary data.</text>
</comment>
<evidence type="ECO:0000313" key="3">
    <source>
        <dbReference type="Proteomes" id="UP001341840"/>
    </source>
</evidence>
<accession>A0ABU6TG09</accession>
<dbReference type="EMBL" id="JASCZI010090905">
    <property type="protein sequence ID" value="MED6147675.1"/>
    <property type="molecule type" value="Genomic_DNA"/>
</dbReference>
<reference evidence="2 3" key="1">
    <citation type="journal article" date="2023" name="Plants (Basel)">
        <title>Bridging the Gap: Combining Genomics and Transcriptomics Approaches to Understand Stylosanthes scabra, an Orphan Legume from the Brazilian Caatinga.</title>
        <authorList>
            <person name="Ferreira-Neto J.R.C."/>
            <person name="da Silva M.D."/>
            <person name="Binneck E."/>
            <person name="de Melo N.F."/>
            <person name="da Silva R.H."/>
            <person name="de Melo A.L.T.M."/>
            <person name="Pandolfi V."/>
            <person name="Bustamante F.O."/>
            <person name="Brasileiro-Vidal A.C."/>
            <person name="Benko-Iseppon A.M."/>
        </authorList>
    </citation>
    <scope>NUCLEOTIDE SEQUENCE [LARGE SCALE GENOMIC DNA]</scope>
    <source>
        <tissue evidence="2">Leaves</tissue>
    </source>
</reference>
<protein>
    <submittedName>
        <fullName evidence="2">Uncharacterized protein</fullName>
    </submittedName>
</protein>
<organism evidence="2 3">
    <name type="scientific">Stylosanthes scabra</name>
    <dbReference type="NCBI Taxonomy" id="79078"/>
    <lineage>
        <taxon>Eukaryota</taxon>
        <taxon>Viridiplantae</taxon>
        <taxon>Streptophyta</taxon>
        <taxon>Embryophyta</taxon>
        <taxon>Tracheophyta</taxon>
        <taxon>Spermatophyta</taxon>
        <taxon>Magnoliopsida</taxon>
        <taxon>eudicotyledons</taxon>
        <taxon>Gunneridae</taxon>
        <taxon>Pentapetalae</taxon>
        <taxon>rosids</taxon>
        <taxon>fabids</taxon>
        <taxon>Fabales</taxon>
        <taxon>Fabaceae</taxon>
        <taxon>Papilionoideae</taxon>
        <taxon>50 kb inversion clade</taxon>
        <taxon>dalbergioids sensu lato</taxon>
        <taxon>Dalbergieae</taxon>
        <taxon>Pterocarpus clade</taxon>
        <taxon>Stylosanthes</taxon>
    </lineage>
</organism>
<sequence>MNHHPDDIPPFMQAASAPPTNQHPFGVPSFMFAVDFAAMNASKFSENENMAVAAPDDGEFIVGMKYSLRKSIISAIRS</sequence>
<gene>
    <name evidence="2" type="ORF">PIB30_045984</name>
</gene>
<name>A0ABU6TG09_9FABA</name>
<keyword evidence="3" id="KW-1185">Reference proteome</keyword>
<evidence type="ECO:0000313" key="2">
    <source>
        <dbReference type="EMBL" id="MED6147675.1"/>
    </source>
</evidence>
<evidence type="ECO:0000256" key="1">
    <source>
        <dbReference type="SAM" id="MobiDB-lite"/>
    </source>
</evidence>